<dbReference type="NCBIfam" id="NF003085">
    <property type="entry name" value="PRK04012.1-5"/>
    <property type="match status" value="1"/>
</dbReference>
<dbReference type="HAMAP" id="MF_00216">
    <property type="entry name" value="aIF_1A"/>
    <property type="match status" value="1"/>
</dbReference>
<dbReference type="EMBL" id="QMQY01000019">
    <property type="protein sequence ID" value="RLE51139.1"/>
    <property type="molecule type" value="Genomic_DNA"/>
</dbReference>
<dbReference type="SMART" id="SM00652">
    <property type="entry name" value="eIF1a"/>
    <property type="match status" value="1"/>
</dbReference>
<evidence type="ECO:0000256" key="4">
    <source>
        <dbReference type="RuleBase" id="RU004364"/>
    </source>
</evidence>
<evidence type="ECO:0000256" key="2">
    <source>
        <dbReference type="HAMAP-Rule" id="MF_00216"/>
    </source>
</evidence>
<reference evidence="6 7" key="1">
    <citation type="submission" date="2018-06" db="EMBL/GenBank/DDBJ databases">
        <title>Extensive metabolic versatility and redundancy in microbially diverse, dynamic hydrothermal sediments.</title>
        <authorList>
            <person name="Dombrowski N."/>
            <person name="Teske A."/>
            <person name="Baker B.J."/>
        </authorList>
    </citation>
    <scope>NUCLEOTIDE SEQUENCE [LARGE SCALE GENOMIC DNA]</scope>
    <source>
        <strain evidence="6">B30_G17</strain>
    </source>
</reference>
<dbReference type="NCBIfam" id="NF003082">
    <property type="entry name" value="PRK04012.1-1"/>
    <property type="match status" value="1"/>
</dbReference>
<dbReference type="GO" id="GO:0003723">
    <property type="term" value="F:RNA binding"/>
    <property type="evidence" value="ECO:0007669"/>
    <property type="project" value="InterPro"/>
</dbReference>
<dbReference type="SUPFAM" id="SSF50249">
    <property type="entry name" value="Nucleic acid-binding proteins"/>
    <property type="match status" value="1"/>
</dbReference>
<comment type="similarity">
    <text evidence="2 4">Belongs to the eIF-1A family.</text>
</comment>
<evidence type="ECO:0000256" key="1">
    <source>
        <dbReference type="ARBA" id="ARBA00025502"/>
    </source>
</evidence>
<comment type="function">
    <text evidence="1 2">Seems to be required for maximal rate of protein biosynthesis. Enhances ribosome dissociation into subunits and stabilizes the binding of the initiator Met-tRNA(I) to 40 S ribosomal subunits.</text>
</comment>
<dbReference type="Proteomes" id="UP000281962">
    <property type="component" value="Unassembled WGS sequence"/>
</dbReference>
<gene>
    <name evidence="6" type="primary">eif1A</name>
    <name evidence="2" type="synonym">eif1a</name>
    <name evidence="6" type="ORF">DRJ21_00755</name>
</gene>
<dbReference type="PANTHER" id="PTHR21668">
    <property type="entry name" value="EIF-1A"/>
    <property type="match status" value="1"/>
</dbReference>
<organism evidence="6 7">
    <name type="scientific">Thermoproteota archaeon</name>
    <dbReference type="NCBI Taxonomy" id="2056631"/>
    <lineage>
        <taxon>Archaea</taxon>
        <taxon>Thermoproteota</taxon>
    </lineage>
</organism>
<dbReference type="Gene3D" id="2.40.50.140">
    <property type="entry name" value="Nucleic acid-binding proteins"/>
    <property type="match status" value="1"/>
</dbReference>
<keyword evidence="2 3" id="KW-0648">Protein biosynthesis</keyword>
<keyword evidence="2 3" id="KW-0396">Initiation factor</keyword>
<dbReference type="GO" id="GO:0003743">
    <property type="term" value="F:translation initiation factor activity"/>
    <property type="evidence" value="ECO:0007669"/>
    <property type="project" value="UniProtKB-UniRule"/>
</dbReference>
<dbReference type="AlphaFoldDB" id="A0A497EVK6"/>
<evidence type="ECO:0000313" key="6">
    <source>
        <dbReference type="EMBL" id="RLE51139.1"/>
    </source>
</evidence>
<protein>
    <recommendedName>
        <fullName evidence="2">Translation initiation factor 1A</fullName>
        <shortName evidence="2">aIF-1A</shortName>
    </recommendedName>
</protein>
<feature type="domain" description="S1-like" evidence="5">
    <location>
        <begin position="13"/>
        <end position="88"/>
    </location>
</feature>
<dbReference type="InterPro" id="IPR012340">
    <property type="entry name" value="NA-bd_OB-fold"/>
</dbReference>
<dbReference type="Pfam" id="PF01176">
    <property type="entry name" value="eIF-1a"/>
    <property type="match status" value="1"/>
</dbReference>
<sequence>MGRRKRRKRREEETVELRVPSEGEVIGIIIQFLGFDRAKVKCADGYIRTCRIPGRYRKRLWMREGDIVLVVPWDFQFETRGDIVWRYTRDEVERLRAMGLIPEDLEVEY</sequence>
<comment type="caution">
    <text evidence="6">The sequence shown here is derived from an EMBL/GenBank/DDBJ whole genome shotgun (WGS) entry which is preliminary data.</text>
</comment>
<dbReference type="NCBIfam" id="NF003084">
    <property type="entry name" value="PRK04012.1-3"/>
    <property type="match status" value="1"/>
</dbReference>
<dbReference type="NCBIfam" id="TIGR00523">
    <property type="entry name" value="eIF-1A"/>
    <property type="match status" value="1"/>
</dbReference>
<dbReference type="InterPro" id="IPR006196">
    <property type="entry name" value="RNA-binding_domain_S1_IF1"/>
</dbReference>
<accession>A0A497EVK6</accession>
<evidence type="ECO:0000256" key="3">
    <source>
        <dbReference type="PROSITE-ProRule" id="PRU00181"/>
    </source>
</evidence>
<dbReference type="CDD" id="cd05793">
    <property type="entry name" value="S1_IF1A"/>
    <property type="match status" value="1"/>
</dbReference>
<evidence type="ECO:0000259" key="5">
    <source>
        <dbReference type="PROSITE" id="PS50832"/>
    </source>
</evidence>
<proteinExistence type="inferred from homology"/>
<dbReference type="PROSITE" id="PS50832">
    <property type="entry name" value="S1_IF1_TYPE"/>
    <property type="match status" value="1"/>
</dbReference>
<evidence type="ECO:0000313" key="7">
    <source>
        <dbReference type="Proteomes" id="UP000281962"/>
    </source>
</evidence>
<name>A0A497EVK6_9CREN</name>
<dbReference type="InterPro" id="IPR001253">
    <property type="entry name" value="TIF_eIF-1A"/>
</dbReference>